<keyword evidence="4" id="KW-1185">Reference proteome</keyword>
<evidence type="ECO:0000313" key="3">
    <source>
        <dbReference type="Proteomes" id="UP001177935"/>
    </source>
</evidence>
<protein>
    <submittedName>
        <fullName evidence="1">DUF945 family protein</fullName>
    </submittedName>
</protein>
<gene>
    <name evidence="2" type="ORF">ACED33_23465</name>
    <name evidence="1" type="ORF">Q8W42_08675</name>
</gene>
<dbReference type="RefSeq" id="WP_017091692.1">
    <property type="nucleotide sequence ID" value="NZ_CAWMQV010000001.1"/>
</dbReference>
<dbReference type="Proteomes" id="UP001569200">
    <property type="component" value="Unassembled WGS sequence"/>
</dbReference>
<dbReference type="OrthoDB" id="5915128at2"/>
<evidence type="ECO:0000313" key="4">
    <source>
        <dbReference type="Proteomes" id="UP001569200"/>
    </source>
</evidence>
<accession>A0A1C3IJD0</accession>
<name>A0A0P6ZPK3_VIBSP</name>
<proteinExistence type="predicted"/>
<evidence type="ECO:0000313" key="1">
    <source>
        <dbReference type="EMBL" id="MDP2500781.1"/>
    </source>
</evidence>
<evidence type="ECO:0000313" key="2">
    <source>
        <dbReference type="EMBL" id="MEZ8183639.1"/>
    </source>
</evidence>
<dbReference type="GeneID" id="72396449"/>
<dbReference type="Pfam" id="PF06097">
    <property type="entry name" value="DUF945"/>
    <property type="match status" value="1"/>
</dbReference>
<accession>A0A0P6ZPK3</accession>
<sequence length="420" mass="45951">MEQLRKIGAIGGAISLALCWPLAVGQIGQNAITDGVAKLNNSSIQAEIVEYDRGYLSSTVTTRVTVTDESLKEQLALDGLPSEFVINSAVSHGLVSLNALSTFENTDILPLTLTTSTELNGNTDFNFELSQFNHQGSEENGTSVSITKSNLSGHATVLGQVDYQLSIPSVQIDFETGEEVTLSNLKGIGSGQQAKGYWLGTQNFTIDSFLISDSAMQPFMTIENSKYDFESHLDEATKRLSSSLKLDIANIETNEGQLNNLNVDFEMSKLDSQSFEKIFEIYQANPVLTQEDVAEIIPFIDVLFAKGFDLSMNNMSLELGKGQFESKWLVSVPEGTENISSNPSMIVPALTGNVQSSFSNELVEEYPFIREGIDELIVMEMIKQTESGYEITADLENGNLVFENGQEIPLIALLMPAFVQ</sequence>
<dbReference type="Proteomes" id="UP001177935">
    <property type="component" value="Unassembled WGS sequence"/>
</dbReference>
<dbReference type="EMBL" id="JBGOOW010000051">
    <property type="protein sequence ID" value="MEZ8183639.1"/>
    <property type="molecule type" value="Genomic_DNA"/>
</dbReference>
<dbReference type="EMBL" id="JAUYVL010000003">
    <property type="protein sequence ID" value="MDP2500781.1"/>
    <property type="molecule type" value="Genomic_DNA"/>
</dbReference>
<organism evidence="1 3">
    <name type="scientific">Vibrio splendidus</name>
    <dbReference type="NCBI Taxonomy" id="29497"/>
    <lineage>
        <taxon>Bacteria</taxon>
        <taxon>Pseudomonadati</taxon>
        <taxon>Pseudomonadota</taxon>
        <taxon>Gammaproteobacteria</taxon>
        <taxon>Vibrionales</taxon>
        <taxon>Vibrionaceae</taxon>
        <taxon>Vibrio</taxon>
    </lineage>
</organism>
<comment type="caution">
    <text evidence="1">The sequence shown here is derived from an EMBL/GenBank/DDBJ whole genome shotgun (WGS) entry which is preliminary data.</text>
</comment>
<reference evidence="1" key="1">
    <citation type="submission" date="2023-07" db="EMBL/GenBank/DDBJ databases">
        <title>Genome content predicts the carbon catabolic preferences of heterotrophic bacteria.</title>
        <authorList>
            <person name="Gralka M."/>
        </authorList>
    </citation>
    <scope>NUCLEOTIDE SEQUENCE</scope>
    <source>
        <strain evidence="1">6E02</strain>
    </source>
</reference>
<reference evidence="2 4" key="2">
    <citation type="submission" date="2024-06" db="EMBL/GenBank/DDBJ databases">
        <authorList>
            <person name="Steensen K."/>
            <person name="Seneca J."/>
            <person name="Bartlau N."/>
            <person name="Yu A.X."/>
            <person name="Polz M.F."/>
        </authorList>
    </citation>
    <scope>NUCLEOTIDE SEQUENCE [LARGE SCALE GENOMIC DNA]</scope>
    <source>
        <strain evidence="2 4">1F145</strain>
    </source>
</reference>
<dbReference type="AlphaFoldDB" id="A0A0P6ZPK3"/>
<dbReference type="InterPro" id="IPR010352">
    <property type="entry name" value="DUF945"/>
</dbReference>